<name>A0A368ZYU9_9FLAO</name>
<dbReference type="AlphaFoldDB" id="A0A368ZYU9"/>
<evidence type="ECO:0000313" key="3">
    <source>
        <dbReference type="Proteomes" id="UP000253517"/>
    </source>
</evidence>
<keyword evidence="1" id="KW-0732">Signal</keyword>
<feature type="signal peptide" evidence="1">
    <location>
        <begin position="1"/>
        <end position="20"/>
    </location>
</feature>
<evidence type="ECO:0000256" key="1">
    <source>
        <dbReference type="SAM" id="SignalP"/>
    </source>
</evidence>
<evidence type="ECO:0000313" key="2">
    <source>
        <dbReference type="EMBL" id="RCX01007.1"/>
    </source>
</evidence>
<feature type="chain" id="PRO_5016810845" evidence="1">
    <location>
        <begin position="21"/>
        <end position="96"/>
    </location>
</feature>
<gene>
    <name evidence="2" type="ORF">DES35_1109</name>
</gene>
<comment type="caution">
    <text evidence="2">The sequence shown here is derived from an EMBL/GenBank/DDBJ whole genome shotgun (WGS) entry which is preliminary data.</text>
</comment>
<reference evidence="2 3" key="1">
    <citation type="submission" date="2018-07" db="EMBL/GenBank/DDBJ databases">
        <title>Genomic Encyclopedia of Type Strains, Phase IV (KMG-IV): sequencing the most valuable type-strain genomes for metagenomic binning, comparative biology and taxonomic classification.</title>
        <authorList>
            <person name="Goeker M."/>
        </authorList>
    </citation>
    <scope>NUCLEOTIDE SEQUENCE [LARGE SCALE GENOMIC DNA]</scope>
    <source>
        <strain evidence="2 3">DSM 21410</strain>
    </source>
</reference>
<proteinExistence type="predicted"/>
<organism evidence="2 3">
    <name type="scientific">Schleiferia thermophila</name>
    <dbReference type="NCBI Taxonomy" id="884107"/>
    <lineage>
        <taxon>Bacteria</taxon>
        <taxon>Pseudomonadati</taxon>
        <taxon>Bacteroidota</taxon>
        <taxon>Flavobacteriia</taxon>
        <taxon>Flavobacteriales</taxon>
        <taxon>Schleiferiaceae</taxon>
        <taxon>Schleiferia</taxon>
    </lineage>
</organism>
<dbReference type="EMBL" id="QPJS01000010">
    <property type="protein sequence ID" value="RCX01007.1"/>
    <property type="molecule type" value="Genomic_DNA"/>
</dbReference>
<protein>
    <submittedName>
        <fullName evidence="2">Uncharacterized protein</fullName>
    </submittedName>
</protein>
<keyword evidence="3" id="KW-1185">Reference proteome</keyword>
<dbReference type="Proteomes" id="UP000253517">
    <property type="component" value="Unassembled WGS sequence"/>
</dbReference>
<accession>A0A368ZYU9</accession>
<sequence>MLCKKQVYTLFCLFMVSALAAQTKDTITTKNNQYQAPRYYPHMCTGCPPKDKQPPKTHLESPYQFKTDKPVPLIMDGDSIQDLLKQPMKKEKSPVI</sequence>